<comment type="caution">
    <text evidence="1">The sequence shown here is derived from an EMBL/GenBank/DDBJ whole genome shotgun (WGS) entry which is preliminary data.</text>
</comment>
<organism evidence="1 2">
    <name type="scientific">Pararge aegeria aegeria</name>
    <dbReference type="NCBI Taxonomy" id="348720"/>
    <lineage>
        <taxon>Eukaryota</taxon>
        <taxon>Metazoa</taxon>
        <taxon>Ecdysozoa</taxon>
        <taxon>Arthropoda</taxon>
        <taxon>Hexapoda</taxon>
        <taxon>Insecta</taxon>
        <taxon>Pterygota</taxon>
        <taxon>Neoptera</taxon>
        <taxon>Endopterygota</taxon>
        <taxon>Lepidoptera</taxon>
        <taxon>Glossata</taxon>
        <taxon>Ditrysia</taxon>
        <taxon>Papilionoidea</taxon>
        <taxon>Nymphalidae</taxon>
        <taxon>Satyrinae</taxon>
        <taxon>Satyrini</taxon>
        <taxon>Parargina</taxon>
        <taxon>Pararge</taxon>
    </lineage>
</organism>
<dbReference type="Proteomes" id="UP000838756">
    <property type="component" value="Unassembled WGS sequence"/>
</dbReference>
<dbReference type="AlphaFoldDB" id="A0A8S4RZ31"/>
<evidence type="ECO:0000313" key="1">
    <source>
        <dbReference type="EMBL" id="CAH2243224.1"/>
    </source>
</evidence>
<name>A0A8S4RZ31_9NEOP</name>
<proteinExistence type="predicted"/>
<dbReference type="EMBL" id="CAKXAJ010025722">
    <property type="protein sequence ID" value="CAH2243224.1"/>
    <property type="molecule type" value="Genomic_DNA"/>
</dbReference>
<accession>A0A8S4RZ31</accession>
<keyword evidence="2" id="KW-1185">Reference proteome</keyword>
<protein>
    <submittedName>
        <fullName evidence="1">Jg18711 protein</fullName>
    </submittedName>
</protein>
<gene>
    <name evidence="1" type="primary">jg18711</name>
    <name evidence="1" type="ORF">PAEG_LOCUS19392</name>
</gene>
<sequence>MLPMASEIISCLKEANSPGSVSGVLKELGDILLITTARATQKIYFPLLLCFYMWSKKGNGFQWRFSGSPMLKLYNSFAKDVKFRMRSGASPLLTSEAIFHAMFGTYLEDLSILQQITNHPKFHQRKDMNSIFLKRSEKNPIFIAPIQFKYVSKMAQALLTKSLNIDPVSTSKPSFSGFRKRTFTQEFLSYLSTGKSAINYSSDPMQ</sequence>
<evidence type="ECO:0000313" key="2">
    <source>
        <dbReference type="Proteomes" id="UP000838756"/>
    </source>
</evidence>
<reference evidence="1" key="1">
    <citation type="submission" date="2022-03" db="EMBL/GenBank/DDBJ databases">
        <authorList>
            <person name="Lindestad O."/>
        </authorList>
    </citation>
    <scope>NUCLEOTIDE SEQUENCE</scope>
</reference>
<dbReference type="OrthoDB" id="7486222at2759"/>